<keyword evidence="2" id="KW-1133">Transmembrane helix</keyword>
<keyword evidence="2" id="KW-0472">Membrane</keyword>
<comment type="caution">
    <text evidence="4">The sequence shown here is derived from an EMBL/GenBank/DDBJ whole genome shotgun (WGS) entry which is preliminary data.</text>
</comment>
<evidence type="ECO:0000313" key="5">
    <source>
        <dbReference type="Proteomes" id="UP001642540"/>
    </source>
</evidence>
<dbReference type="Proteomes" id="UP001642540">
    <property type="component" value="Unassembled WGS sequence"/>
</dbReference>
<organism evidence="4 5">
    <name type="scientific">Orchesella dallaii</name>
    <dbReference type="NCBI Taxonomy" id="48710"/>
    <lineage>
        <taxon>Eukaryota</taxon>
        <taxon>Metazoa</taxon>
        <taxon>Ecdysozoa</taxon>
        <taxon>Arthropoda</taxon>
        <taxon>Hexapoda</taxon>
        <taxon>Collembola</taxon>
        <taxon>Entomobryomorpha</taxon>
        <taxon>Entomobryoidea</taxon>
        <taxon>Orchesellidae</taxon>
        <taxon>Orchesellinae</taxon>
        <taxon>Orchesella</taxon>
    </lineage>
</organism>
<dbReference type="Pfam" id="PF16028">
    <property type="entry name" value="SLC3A2_N"/>
    <property type="match status" value="1"/>
</dbReference>
<dbReference type="InterPro" id="IPR042280">
    <property type="entry name" value="SLC3A2"/>
</dbReference>
<dbReference type="PANTHER" id="PTHR46673:SF1">
    <property type="entry name" value="4F2 CELL-SURFACE ANTIGEN HEAVY CHAIN"/>
    <property type="match status" value="1"/>
</dbReference>
<feature type="region of interest" description="Disordered" evidence="1">
    <location>
        <begin position="1"/>
        <end position="41"/>
    </location>
</feature>
<accession>A0ABP1QY34</accession>
<dbReference type="PANTHER" id="PTHR46673">
    <property type="entry name" value="4F2 CELL-SURFACE ANTIGEN HEAVY CHAIN"/>
    <property type="match status" value="1"/>
</dbReference>
<protein>
    <recommendedName>
        <fullName evidence="3">Solute carrier family 3 member 2 N-terminal domain-containing protein</fullName>
    </recommendedName>
</protein>
<name>A0ABP1QY34_9HEXA</name>
<dbReference type="InterPro" id="IPR031984">
    <property type="entry name" value="SLC3A2_N"/>
</dbReference>
<dbReference type="EMBL" id="CAXLJM020000046">
    <property type="protein sequence ID" value="CAL8111492.1"/>
    <property type="molecule type" value="Genomic_DNA"/>
</dbReference>
<evidence type="ECO:0000259" key="3">
    <source>
        <dbReference type="Pfam" id="PF16028"/>
    </source>
</evidence>
<evidence type="ECO:0000256" key="1">
    <source>
        <dbReference type="SAM" id="MobiDB-lite"/>
    </source>
</evidence>
<reference evidence="4 5" key="1">
    <citation type="submission" date="2024-08" db="EMBL/GenBank/DDBJ databases">
        <authorList>
            <person name="Cucini C."/>
            <person name="Frati F."/>
        </authorList>
    </citation>
    <scope>NUCLEOTIDE SEQUENCE [LARGE SCALE GENOMIC DNA]</scope>
</reference>
<feature type="transmembrane region" description="Helical" evidence="2">
    <location>
        <begin position="79"/>
        <end position="103"/>
    </location>
</feature>
<proteinExistence type="predicted"/>
<evidence type="ECO:0000313" key="4">
    <source>
        <dbReference type="EMBL" id="CAL8111492.1"/>
    </source>
</evidence>
<feature type="domain" description="Solute carrier family 3 member 2 N-terminal" evidence="3">
    <location>
        <begin position="53"/>
        <end position="112"/>
    </location>
</feature>
<gene>
    <name evidence="4" type="ORF">ODALV1_LOCUS15087</name>
</gene>
<sequence length="121" mass="12997">MASGNTPTTEDVERLGSGNDAPTTSVAFHSSVGGGGAEDISSKSTIDQMEIQSVPSFVGLGKEDLLELANRPFWVRLRWALFITFWLMWIALLVGAALIIAFAPRCDSETVKTAGSRTGHR</sequence>
<keyword evidence="2" id="KW-0812">Transmembrane</keyword>
<keyword evidence="5" id="KW-1185">Reference proteome</keyword>
<evidence type="ECO:0000256" key="2">
    <source>
        <dbReference type="SAM" id="Phobius"/>
    </source>
</evidence>